<dbReference type="EMBL" id="JAACNH010000003">
    <property type="protein sequence ID" value="KAG8448294.1"/>
    <property type="molecule type" value="Genomic_DNA"/>
</dbReference>
<evidence type="ECO:0000313" key="1">
    <source>
        <dbReference type="EMBL" id="KAG8448294.1"/>
    </source>
</evidence>
<keyword evidence="2" id="KW-1185">Reference proteome</keyword>
<reference evidence="1" key="1">
    <citation type="thesis" date="2020" institute="ProQuest LLC" country="789 East Eisenhower Parkway, Ann Arbor, MI, USA">
        <title>Comparative Genomics and Chromosome Evolution.</title>
        <authorList>
            <person name="Mudd A.B."/>
        </authorList>
    </citation>
    <scope>NUCLEOTIDE SEQUENCE</scope>
    <source>
        <strain evidence="1">Female2</strain>
        <tissue evidence="1">Blood</tissue>
    </source>
</reference>
<organism evidence="1 2">
    <name type="scientific">Hymenochirus boettgeri</name>
    <name type="common">Congo dwarf clawed frog</name>
    <dbReference type="NCBI Taxonomy" id="247094"/>
    <lineage>
        <taxon>Eukaryota</taxon>
        <taxon>Metazoa</taxon>
        <taxon>Chordata</taxon>
        <taxon>Craniata</taxon>
        <taxon>Vertebrata</taxon>
        <taxon>Euteleostomi</taxon>
        <taxon>Amphibia</taxon>
        <taxon>Batrachia</taxon>
        <taxon>Anura</taxon>
        <taxon>Pipoidea</taxon>
        <taxon>Pipidae</taxon>
        <taxon>Pipinae</taxon>
        <taxon>Hymenochirus</taxon>
    </lineage>
</organism>
<accession>A0A8T2JXQ9</accession>
<evidence type="ECO:0000313" key="2">
    <source>
        <dbReference type="Proteomes" id="UP000812440"/>
    </source>
</evidence>
<gene>
    <name evidence="1" type="ORF">GDO86_015405</name>
</gene>
<sequence>MQEFLHWAVGAQCSASLLCALHAARKSSRCLTLTAGPRLGAQEKRHAAFQVTDWTRPHRHQVSFCAADCSAVPASAHTTTNT</sequence>
<proteinExistence type="predicted"/>
<dbReference type="AlphaFoldDB" id="A0A8T2JXQ9"/>
<comment type="caution">
    <text evidence="1">The sequence shown here is derived from an EMBL/GenBank/DDBJ whole genome shotgun (WGS) entry which is preliminary data.</text>
</comment>
<protein>
    <submittedName>
        <fullName evidence="1">Uncharacterized protein</fullName>
    </submittedName>
</protein>
<name>A0A8T2JXQ9_9PIPI</name>
<dbReference type="Proteomes" id="UP000812440">
    <property type="component" value="Chromosome 8_10"/>
</dbReference>